<keyword evidence="1" id="KW-0472">Membrane</keyword>
<protein>
    <submittedName>
        <fullName evidence="2">Uncharacterized protein</fullName>
    </submittedName>
</protein>
<organism evidence="2 3">
    <name type="scientific">Rhizobium daejeonense</name>
    <dbReference type="NCBI Taxonomy" id="240521"/>
    <lineage>
        <taxon>Bacteria</taxon>
        <taxon>Pseudomonadati</taxon>
        <taxon>Pseudomonadota</taxon>
        <taxon>Alphaproteobacteria</taxon>
        <taxon>Hyphomicrobiales</taxon>
        <taxon>Rhizobiaceae</taxon>
        <taxon>Rhizobium/Agrobacterium group</taxon>
        <taxon>Rhizobium</taxon>
    </lineage>
</organism>
<keyword evidence="1" id="KW-1133">Transmembrane helix</keyword>
<keyword evidence="1" id="KW-0812">Transmembrane</keyword>
<dbReference type="RefSeq" id="WP_163904227.1">
    <property type="nucleotide sequence ID" value="NZ_CP048427.1"/>
</dbReference>
<keyword evidence="3" id="KW-1185">Reference proteome</keyword>
<comment type="caution">
    <text evidence="2">The sequence shown here is derived from an EMBL/GenBank/DDBJ whole genome shotgun (WGS) entry which is preliminary data.</text>
</comment>
<proteinExistence type="predicted"/>
<feature type="transmembrane region" description="Helical" evidence="1">
    <location>
        <begin position="26"/>
        <end position="47"/>
    </location>
</feature>
<dbReference type="EMBL" id="JAAKZH010000002">
    <property type="protein sequence ID" value="NGO63381.1"/>
    <property type="molecule type" value="Genomic_DNA"/>
</dbReference>
<accession>A0A6M1RZH6</accession>
<evidence type="ECO:0000256" key="1">
    <source>
        <dbReference type="SAM" id="Phobius"/>
    </source>
</evidence>
<gene>
    <name evidence="2" type="ORF">G6N76_06815</name>
</gene>
<evidence type="ECO:0000313" key="2">
    <source>
        <dbReference type="EMBL" id="NGO63381.1"/>
    </source>
</evidence>
<dbReference type="AlphaFoldDB" id="A0A6M1RZH6"/>
<sequence length="369" mass="42081">MEYKNKKSVFDYLQSIDKKLELIVKFIGYFSIFIITPSFFLFAKFGLDIKEYFYGRELSEGQKEVVALIKSRGYEANEEGALLALRENSPLFVDYIRAEILPESALVTAELLEVWASGHQLNGDSEVFKGWLRKDPAVLKDLRPALDDANQFINRISVDAVFGNVSEVCVALGKNVDEGAFGYAIGQTADCQLSFVEGTIGVYLSNLIKNTRYWNELVGIAQPPDVPTENVVKIATLADLDDKASERQLTPITPDLFDDVYDGRMYRFKVDAREYGTLAQIEYENAYRLAVVNQDVKLKKKEVFKIRLFRNFSDEWYYKYCLQGDTCMIDFNGIFFDNKVFLTKVNGVDAGDEELWAYVENGDDWSDSK</sequence>
<evidence type="ECO:0000313" key="3">
    <source>
        <dbReference type="Proteomes" id="UP000477849"/>
    </source>
</evidence>
<reference evidence="2 3" key="1">
    <citation type="submission" date="2020-02" db="EMBL/GenBank/DDBJ databases">
        <title>Genome sequence of the type strain CCBAU10050 of Rhizobium daejeonense.</title>
        <authorList>
            <person name="Gao J."/>
            <person name="Sun J."/>
        </authorList>
    </citation>
    <scope>NUCLEOTIDE SEQUENCE [LARGE SCALE GENOMIC DNA]</scope>
    <source>
        <strain evidence="2 3">CCBAU10050</strain>
    </source>
</reference>
<name>A0A6M1RZH6_9HYPH</name>
<dbReference type="Proteomes" id="UP000477849">
    <property type="component" value="Unassembled WGS sequence"/>
</dbReference>